<dbReference type="PANTHER" id="PTHR42870">
    <property type="entry name" value="ACETYL-COA C-ACETYLTRANSFERASE"/>
    <property type="match status" value="1"/>
</dbReference>
<dbReference type="Pfam" id="PF00108">
    <property type="entry name" value="Thiolase_N"/>
    <property type="match status" value="1"/>
</dbReference>
<dbReference type="InterPro" id="IPR020616">
    <property type="entry name" value="Thiolase_N"/>
</dbReference>
<comment type="caution">
    <text evidence="4">The sequence shown here is derived from an EMBL/GenBank/DDBJ whole genome shotgun (WGS) entry which is preliminary data.</text>
</comment>
<dbReference type="SUPFAM" id="SSF53901">
    <property type="entry name" value="Thiolase-like"/>
    <property type="match status" value="2"/>
</dbReference>
<dbReference type="GO" id="GO:0016747">
    <property type="term" value="F:acyltransferase activity, transferring groups other than amino-acyl groups"/>
    <property type="evidence" value="ECO:0007669"/>
    <property type="project" value="InterPro"/>
</dbReference>
<reference evidence="4 5" key="1">
    <citation type="submission" date="2016-07" db="EMBL/GenBank/DDBJ databases">
        <title>Pervasive Adenine N6-methylation of Active Genes in Fungi.</title>
        <authorList>
            <consortium name="DOE Joint Genome Institute"/>
            <person name="Mondo S.J."/>
            <person name="Dannebaum R.O."/>
            <person name="Kuo R.C."/>
            <person name="Labutti K."/>
            <person name="Haridas S."/>
            <person name="Kuo A."/>
            <person name="Salamov A."/>
            <person name="Ahrendt S.R."/>
            <person name="Lipzen A."/>
            <person name="Sullivan W."/>
            <person name="Andreopoulos W.B."/>
            <person name="Clum A."/>
            <person name="Lindquist E."/>
            <person name="Daum C."/>
            <person name="Ramamoorthy G.K."/>
            <person name="Gryganskyi A."/>
            <person name="Culley D."/>
            <person name="Magnuson J.K."/>
            <person name="James T.Y."/>
            <person name="O'Malley M.A."/>
            <person name="Stajich J.E."/>
            <person name="Spatafora J.W."/>
            <person name="Visel A."/>
            <person name="Grigoriev I.V."/>
        </authorList>
    </citation>
    <scope>NUCLEOTIDE SEQUENCE [LARGE SCALE GENOMIC DNA]</scope>
    <source>
        <strain evidence="4 5">62-1032</strain>
    </source>
</reference>
<dbReference type="STRING" id="106004.A0A1Y2E648"/>
<evidence type="ECO:0000259" key="2">
    <source>
        <dbReference type="Pfam" id="PF00108"/>
    </source>
</evidence>
<dbReference type="AlphaFoldDB" id="A0A1Y2E648"/>
<dbReference type="PIRSF" id="PIRSF000429">
    <property type="entry name" value="Ac-CoA_Ac_transf"/>
    <property type="match status" value="1"/>
</dbReference>
<dbReference type="PROSITE" id="PS00098">
    <property type="entry name" value="THIOLASE_1"/>
    <property type="match status" value="1"/>
</dbReference>
<accession>A0A1Y2E648</accession>
<organism evidence="4 5">
    <name type="scientific">Leucosporidium creatinivorum</name>
    <dbReference type="NCBI Taxonomy" id="106004"/>
    <lineage>
        <taxon>Eukaryota</taxon>
        <taxon>Fungi</taxon>
        <taxon>Dikarya</taxon>
        <taxon>Basidiomycota</taxon>
        <taxon>Pucciniomycotina</taxon>
        <taxon>Microbotryomycetes</taxon>
        <taxon>Leucosporidiales</taxon>
        <taxon>Leucosporidium</taxon>
    </lineage>
</organism>
<evidence type="ECO:0000256" key="1">
    <source>
        <dbReference type="ARBA" id="ARBA00022679"/>
    </source>
</evidence>
<dbReference type="InterPro" id="IPR016039">
    <property type="entry name" value="Thiolase-like"/>
</dbReference>
<feature type="domain" description="Thiolase N-terminal" evidence="2">
    <location>
        <begin position="8"/>
        <end position="193"/>
    </location>
</feature>
<dbReference type="EMBL" id="MCGR01000061">
    <property type="protein sequence ID" value="ORY66927.1"/>
    <property type="molecule type" value="Genomic_DNA"/>
</dbReference>
<name>A0A1Y2E648_9BASI</name>
<sequence>MAPRKVYIAGVGCTAFEKPRNRRDYPEIAVEAATKALLDAGISYDEVEQAYAGYVYGDSTCGQRALYALGMTSIPIINVNNNCSTGSSALYLAKQMVEAGVVECAMALGFEKMAAGSLGTTFTDRAPPLDKTMMMTAELGGFGDGPFAAQIFGNGAEEYCQRYGATWEDVSAIAAKNHQHSVNNPYSQFRNAMTTQQVMNDKKVSGKMTRGCCCPTSDGAACAIIASEDFIKKHNLQNQAIEIVAQAMTTDSARLFNDKSAIELTGADMTRKAAQQAYKQAGISPSQLSVIELHDCFAANELLVYDALGLTEPGKAHSLVRSNDNTFGGRYVINPSGGLESKGHPLGATGLGMAFYLVNQLRGWAGKMQMKEAAPGFKEKEGKEAYALAHNLGLGGSCVVTILKRPSFFKPGGKDGRDRLGYNHGCECREISQADVDKVKSVKAYAPYAEVSF</sequence>
<dbReference type="CDD" id="cd00829">
    <property type="entry name" value="SCP-x_thiolase"/>
    <property type="match status" value="1"/>
</dbReference>
<dbReference type="NCBIfam" id="NF006102">
    <property type="entry name" value="PRK08256.1"/>
    <property type="match status" value="1"/>
</dbReference>
<dbReference type="InParanoid" id="A0A1Y2E648"/>
<evidence type="ECO:0000259" key="3">
    <source>
        <dbReference type="Pfam" id="PF22691"/>
    </source>
</evidence>
<dbReference type="PANTHER" id="PTHR42870:SF1">
    <property type="entry name" value="NON-SPECIFIC LIPID-TRANSFER PROTEIN-LIKE 2"/>
    <property type="match status" value="1"/>
</dbReference>
<dbReference type="Pfam" id="PF22691">
    <property type="entry name" value="Thiolase_C_1"/>
    <property type="match status" value="1"/>
</dbReference>
<evidence type="ECO:0000313" key="5">
    <source>
        <dbReference type="Proteomes" id="UP000193467"/>
    </source>
</evidence>
<keyword evidence="1" id="KW-0808">Transferase</keyword>
<dbReference type="InterPro" id="IPR020615">
    <property type="entry name" value="Thiolase_acyl_enz_int_AS"/>
</dbReference>
<dbReference type="Gene3D" id="3.40.47.10">
    <property type="match status" value="1"/>
</dbReference>
<protein>
    <submittedName>
        <fullName evidence="4">Thiolase-like protein</fullName>
    </submittedName>
</protein>
<evidence type="ECO:0000313" key="4">
    <source>
        <dbReference type="EMBL" id="ORY66927.1"/>
    </source>
</evidence>
<dbReference type="OrthoDB" id="542135at2759"/>
<proteinExistence type="predicted"/>
<keyword evidence="5" id="KW-1185">Reference proteome</keyword>
<dbReference type="InterPro" id="IPR055140">
    <property type="entry name" value="Thiolase_C_2"/>
</dbReference>
<dbReference type="InterPro" id="IPR002155">
    <property type="entry name" value="Thiolase"/>
</dbReference>
<dbReference type="Proteomes" id="UP000193467">
    <property type="component" value="Unassembled WGS sequence"/>
</dbReference>
<gene>
    <name evidence="4" type="ORF">BCR35DRAFT_179585</name>
</gene>
<feature type="domain" description="Thiolase C-terminal" evidence="3">
    <location>
        <begin position="263"/>
        <end position="382"/>
    </location>
</feature>